<dbReference type="KEGG" id="kcm:ABWK59_16300"/>
<dbReference type="RefSeq" id="WP_354641314.1">
    <property type="nucleotide sequence ID" value="NZ_CP159872.1"/>
</dbReference>
<feature type="region of interest" description="Disordered" evidence="1">
    <location>
        <begin position="331"/>
        <end position="350"/>
    </location>
</feature>
<dbReference type="AlphaFoldDB" id="A0AAU8JWR2"/>
<dbReference type="EMBL" id="CP159872">
    <property type="protein sequence ID" value="XCM80375.1"/>
    <property type="molecule type" value="Genomic_DNA"/>
</dbReference>
<evidence type="ECO:0008006" key="4">
    <source>
        <dbReference type="Google" id="ProtNLM"/>
    </source>
</evidence>
<feature type="transmembrane region" description="Helical" evidence="2">
    <location>
        <begin position="123"/>
        <end position="143"/>
    </location>
</feature>
<keyword evidence="2" id="KW-0812">Transmembrane</keyword>
<gene>
    <name evidence="3" type="ORF">ABWK59_16300</name>
</gene>
<feature type="compositionally biased region" description="Basic and acidic residues" evidence="1">
    <location>
        <begin position="331"/>
        <end position="342"/>
    </location>
</feature>
<reference evidence="3" key="1">
    <citation type="submission" date="2024-06" db="EMBL/GenBank/DDBJ databases">
        <title>The genome sequences of Kitasatospora sp. strain HUAS MG31.</title>
        <authorList>
            <person name="Mo P."/>
        </authorList>
    </citation>
    <scope>NUCLEOTIDE SEQUENCE</scope>
    <source>
        <strain evidence="3">HUAS MG31</strain>
    </source>
</reference>
<evidence type="ECO:0000256" key="1">
    <source>
        <dbReference type="SAM" id="MobiDB-lite"/>
    </source>
</evidence>
<feature type="compositionally biased region" description="Acidic residues" evidence="1">
    <location>
        <begin position="273"/>
        <end position="287"/>
    </location>
</feature>
<evidence type="ECO:0000256" key="2">
    <source>
        <dbReference type="SAM" id="Phobius"/>
    </source>
</evidence>
<feature type="transmembrane region" description="Helical" evidence="2">
    <location>
        <begin position="97"/>
        <end position="117"/>
    </location>
</feature>
<evidence type="ECO:0000313" key="3">
    <source>
        <dbReference type="EMBL" id="XCM80375.1"/>
    </source>
</evidence>
<keyword evidence="2" id="KW-0472">Membrane</keyword>
<sequence length="350" mass="36362">MSAHRPGEGAHRVFTEVPTPAEIRRTSRVITGFTWVLTGAVTAVSMSTAAPFIDAHSPGWGTGPVMAVATDGCFVLSLQSDSTLSRYGVAGGAWPRVFRWVTGLATVWLNIGAAALAKDLVGVVVHLIPPLLLLLVAEAGPAYRRSLAHLARRAGEEATPPPFDDGFAPLYTTPEPVLTGVHTLPPTGLAAPVETPSPAVPIRPQAVPVAAVSGPAAHSALTSAAVVLTPPAPTPDGAALETSAEPAEMRSVEPVSATVLTDTDPADSQALTDEPEGEDPGSDDVDADSERLSEADAAAVIEECWRLGLAQRKAAQLATRSPSFVAKVYKRLDSQHDQHDQHGQPVPAIA</sequence>
<protein>
    <recommendedName>
        <fullName evidence="4">DUF2637 domain-containing protein</fullName>
    </recommendedName>
</protein>
<accession>A0AAU8JWR2</accession>
<organism evidence="3">
    <name type="scientific">Kitasatospora camelliae</name>
    <dbReference type="NCBI Taxonomy" id="3156397"/>
    <lineage>
        <taxon>Bacteria</taxon>
        <taxon>Bacillati</taxon>
        <taxon>Actinomycetota</taxon>
        <taxon>Actinomycetes</taxon>
        <taxon>Kitasatosporales</taxon>
        <taxon>Streptomycetaceae</taxon>
        <taxon>Kitasatospora</taxon>
    </lineage>
</organism>
<feature type="transmembrane region" description="Helical" evidence="2">
    <location>
        <begin position="33"/>
        <end position="53"/>
    </location>
</feature>
<keyword evidence="2" id="KW-1133">Transmembrane helix</keyword>
<name>A0AAU8JWR2_9ACTN</name>
<proteinExistence type="predicted"/>
<feature type="region of interest" description="Disordered" evidence="1">
    <location>
        <begin position="232"/>
        <end position="293"/>
    </location>
</feature>